<gene>
    <name evidence="3" type="primary">LOC107960917</name>
</gene>
<feature type="compositionally biased region" description="Basic and acidic residues" evidence="1">
    <location>
        <begin position="227"/>
        <end position="244"/>
    </location>
</feature>
<dbReference type="GeneID" id="107960917"/>
<organism evidence="2 3">
    <name type="scientific">Gossypium hirsutum</name>
    <name type="common">Upland cotton</name>
    <name type="synonym">Gossypium mexicanum</name>
    <dbReference type="NCBI Taxonomy" id="3635"/>
    <lineage>
        <taxon>Eukaryota</taxon>
        <taxon>Viridiplantae</taxon>
        <taxon>Streptophyta</taxon>
        <taxon>Embryophyta</taxon>
        <taxon>Tracheophyta</taxon>
        <taxon>Spermatophyta</taxon>
        <taxon>Magnoliopsida</taxon>
        <taxon>eudicotyledons</taxon>
        <taxon>Gunneridae</taxon>
        <taxon>Pentapetalae</taxon>
        <taxon>rosids</taxon>
        <taxon>malvids</taxon>
        <taxon>Malvales</taxon>
        <taxon>Malvaceae</taxon>
        <taxon>Malvoideae</taxon>
        <taxon>Gossypium</taxon>
    </lineage>
</organism>
<evidence type="ECO:0000256" key="1">
    <source>
        <dbReference type="SAM" id="MobiDB-lite"/>
    </source>
</evidence>
<sequence length="280" mass="31460">MARMRGSIKKATKPVKEHSSFATAVRKSESSMPTEKKESKGIVPHDHDKILENKGPINEASIKRMTHGKDTPTMNKAETSKTRKGKTKVESKGINLTAEASLLHKMKDIEKLANSISNKSVESPPIVHVSNVEKEEESRDIDECMRRIDNLVEGEIIASKKASAIEEEVVVEEKDICVEVVKEKAEEENIETKATEKESVEYIVNTLATVISIGPLKVIPPIQEAADDARAEPEPKERSESRAKPKEKKRKCSKDKKYKKEEKKRRKKKYCAATLMAKEN</sequence>
<dbReference type="RefSeq" id="XP_016752685.1">
    <property type="nucleotide sequence ID" value="XM_016897196.1"/>
</dbReference>
<dbReference type="AlphaFoldDB" id="A0A1U8PNC6"/>
<evidence type="ECO:0000313" key="3">
    <source>
        <dbReference type="RefSeq" id="XP_016752685.1"/>
    </source>
</evidence>
<reference evidence="2" key="1">
    <citation type="journal article" date="2020" name="Nat. Genet.">
        <title>Genomic diversifications of five Gossypium allopolyploid species and their impact on cotton improvement.</title>
        <authorList>
            <person name="Chen Z.J."/>
            <person name="Sreedasyam A."/>
            <person name="Ando A."/>
            <person name="Song Q."/>
            <person name="De Santiago L.M."/>
            <person name="Hulse-Kemp A.M."/>
            <person name="Ding M."/>
            <person name="Ye W."/>
            <person name="Kirkbride R.C."/>
            <person name="Jenkins J."/>
            <person name="Plott C."/>
            <person name="Lovell J."/>
            <person name="Lin Y.M."/>
            <person name="Vaughn R."/>
            <person name="Liu B."/>
            <person name="Simpson S."/>
            <person name="Scheffler B.E."/>
            <person name="Wen L."/>
            <person name="Saski C.A."/>
            <person name="Grover C.E."/>
            <person name="Hu G."/>
            <person name="Conover J.L."/>
            <person name="Carlson J.W."/>
            <person name="Shu S."/>
            <person name="Boston L.B."/>
            <person name="Williams M."/>
            <person name="Peterson D.G."/>
            <person name="McGee K."/>
            <person name="Jones D.C."/>
            <person name="Wendel J.F."/>
            <person name="Stelly D.M."/>
            <person name="Grimwood J."/>
            <person name="Schmutz J."/>
        </authorList>
    </citation>
    <scope>NUCLEOTIDE SEQUENCE [LARGE SCALE GENOMIC DNA]</scope>
    <source>
        <strain evidence="2">cv. TM-1</strain>
    </source>
</reference>
<accession>A0A1U8PNC6</accession>
<feature type="region of interest" description="Disordered" evidence="1">
    <location>
        <begin position="1"/>
        <end position="92"/>
    </location>
</feature>
<keyword evidence="2" id="KW-1185">Reference proteome</keyword>
<proteinExistence type="predicted"/>
<name>A0A1U8PNC6_GOSHI</name>
<feature type="compositionally biased region" description="Basic residues" evidence="1">
    <location>
        <begin position="1"/>
        <end position="13"/>
    </location>
</feature>
<reference evidence="3" key="2">
    <citation type="submission" date="2025-08" db="UniProtKB">
        <authorList>
            <consortium name="RefSeq"/>
        </authorList>
    </citation>
    <scope>IDENTIFICATION</scope>
</reference>
<feature type="region of interest" description="Disordered" evidence="1">
    <location>
        <begin position="224"/>
        <end position="280"/>
    </location>
</feature>
<feature type="compositionally biased region" description="Basic and acidic residues" evidence="1">
    <location>
        <begin position="26"/>
        <end position="52"/>
    </location>
</feature>
<dbReference type="Proteomes" id="UP000818029">
    <property type="component" value="Chromosome A08"/>
</dbReference>
<dbReference type="OrthoDB" id="10666931at2759"/>
<dbReference type="PaxDb" id="3635-A0A1U8PNC6"/>
<protein>
    <submittedName>
        <fullName evidence="3">Uncharacterized protein</fullName>
    </submittedName>
</protein>
<evidence type="ECO:0000313" key="2">
    <source>
        <dbReference type="Proteomes" id="UP000818029"/>
    </source>
</evidence>
<dbReference type="KEGG" id="ghi:107960917"/>
<feature type="compositionally biased region" description="Basic residues" evidence="1">
    <location>
        <begin position="245"/>
        <end position="270"/>
    </location>
</feature>